<evidence type="ECO:0000313" key="3">
    <source>
        <dbReference type="Proteomes" id="UP000727907"/>
    </source>
</evidence>
<keyword evidence="1" id="KW-0732">Signal</keyword>
<evidence type="ECO:0000313" key="2">
    <source>
        <dbReference type="EMBL" id="MBU8875739.1"/>
    </source>
</evidence>
<name>A0ABS6IMC0_9HYPH</name>
<comment type="caution">
    <text evidence="2">The sequence shown here is derived from an EMBL/GenBank/DDBJ whole genome shotgun (WGS) entry which is preliminary data.</text>
</comment>
<dbReference type="EMBL" id="JAHOPB010000002">
    <property type="protein sequence ID" value="MBU8875739.1"/>
    <property type="molecule type" value="Genomic_DNA"/>
</dbReference>
<gene>
    <name evidence="2" type="ORF">KQ910_18335</name>
</gene>
<dbReference type="RefSeq" id="WP_216964023.1">
    <property type="nucleotide sequence ID" value="NZ_JAHOPB010000002.1"/>
</dbReference>
<sequence length="191" mass="19857">MNSFRLSVALATAAATLGLAFGAAAQTPPAAPAVQGLPKVVGASQHPRLIPSMFVLNARSAKLQDKKLILEGVAPSVIVFADRPVRSAGHAMLPHVLEEWTLNAPNSFAKDPPNATVSVLNKAKASVVDAVVTLKSPKLEGDKLTFDVEVLEGDLAGADGGASVFMDLVNLPVTRRSSNRAAWYAGAAPTR</sequence>
<evidence type="ECO:0000256" key="1">
    <source>
        <dbReference type="SAM" id="SignalP"/>
    </source>
</evidence>
<feature type="signal peptide" evidence="1">
    <location>
        <begin position="1"/>
        <end position="25"/>
    </location>
</feature>
<proteinExistence type="predicted"/>
<feature type="chain" id="PRO_5045324575" evidence="1">
    <location>
        <begin position="26"/>
        <end position="191"/>
    </location>
</feature>
<accession>A0ABS6IMC0</accession>
<keyword evidence="3" id="KW-1185">Reference proteome</keyword>
<reference evidence="2 3" key="1">
    <citation type="submission" date="2021-06" db="EMBL/GenBank/DDBJ databases">
        <authorList>
            <person name="Lee D.H."/>
        </authorList>
    </citation>
    <scope>NUCLEOTIDE SEQUENCE [LARGE SCALE GENOMIC DNA]</scope>
    <source>
        <strain evidence="2 3">MMS21-HV4-11</strain>
    </source>
</reference>
<organism evidence="2 3">
    <name type="scientific">Reyranella humidisoli</name>
    <dbReference type="NCBI Taxonomy" id="2849149"/>
    <lineage>
        <taxon>Bacteria</taxon>
        <taxon>Pseudomonadati</taxon>
        <taxon>Pseudomonadota</taxon>
        <taxon>Alphaproteobacteria</taxon>
        <taxon>Hyphomicrobiales</taxon>
        <taxon>Reyranellaceae</taxon>
        <taxon>Reyranella</taxon>
    </lineage>
</organism>
<dbReference type="Proteomes" id="UP000727907">
    <property type="component" value="Unassembled WGS sequence"/>
</dbReference>
<protein>
    <submittedName>
        <fullName evidence="2">Uncharacterized protein</fullName>
    </submittedName>
</protein>